<name>A0A0D2C461_9EURO</name>
<evidence type="ECO:0000256" key="9">
    <source>
        <dbReference type="ARBA" id="ARBA00023054"/>
    </source>
</evidence>
<evidence type="ECO:0000256" key="13">
    <source>
        <dbReference type="ARBA" id="ARBA00093507"/>
    </source>
</evidence>
<dbReference type="Proteomes" id="UP000053342">
    <property type="component" value="Unassembled WGS sequence"/>
</dbReference>
<dbReference type="Pfam" id="PF05502">
    <property type="entry name" value="Dynactin_p62"/>
    <property type="match status" value="1"/>
</dbReference>
<keyword evidence="8" id="KW-0007">Acetylation</keyword>
<dbReference type="EMBL" id="KN847334">
    <property type="protein sequence ID" value="KIW44517.1"/>
    <property type="molecule type" value="Genomic_DNA"/>
</dbReference>
<dbReference type="PANTHER" id="PTHR13034:SF2">
    <property type="entry name" value="DYNACTIN SUBUNIT 4"/>
    <property type="match status" value="1"/>
</dbReference>
<dbReference type="AlphaFoldDB" id="A0A0D2C461"/>
<keyword evidence="4" id="KW-0963">Cytoplasm</keyword>
<accession>A0A0D2C461</accession>
<dbReference type="VEuPathDB" id="FungiDB:PV06_02979"/>
<keyword evidence="7" id="KW-0832">Ubl conjugation</keyword>
<proteinExistence type="inferred from homology"/>
<evidence type="ECO:0000256" key="10">
    <source>
        <dbReference type="ARBA" id="ARBA00023212"/>
    </source>
</evidence>
<evidence type="ECO:0000256" key="8">
    <source>
        <dbReference type="ARBA" id="ARBA00022990"/>
    </source>
</evidence>
<dbReference type="HOGENOM" id="CLU_034750_0_0_1"/>
<evidence type="ECO:0000256" key="6">
    <source>
        <dbReference type="ARBA" id="ARBA00022553"/>
    </source>
</evidence>
<dbReference type="STRING" id="215243.A0A0D2C461"/>
<comment type="subcellular location">
    <subcellularLocation>
        <location evidence="1">Cytoplasm</location>
        <location evidence="1">Cytoskeleton</location>
        <location evidence="1">Microtubule organizing center</location>
        <location evidence="1">Centrosome</location>
    </subcellularLocation>
    <subcellularLocation>
        <location evidence="2">Cytoplasm</location>
        <location evidence="2">Cytoskeleton</location>
        <location evidence="2">Stress fiber</location>
    </subcellularLocation>
    <subcellularLocation>
        <location evidence="3">Cytoplasm</location>
        <location evidence="3">Myofibril</location>
    </subcellularLocation>
</comment>
<comment type="similarity">
    <text evidence="11">Belongs to the dynactin subunit 4 family.</text>
</comment>
<evidence type="ECO:0000256" key="4">
    <source>
        <dbReference type="ARBA" id="ARBA00022490"/>
    </source>
</evidence>
<keyword evidence="9" id="KW-0175">Coiled coil</keyword>
<dbReference type="GO" id="GO:0001725">
    <property type="term" value="C:stress fiber"/>
    <property type="evidence" value="ECO:0007669"/>
    <property type="project" value="UniProtKB-SubCell"/>
</dbReference>
<dbReference type="InterPro" id="IPR008603">
    <property type="entry name" value="DCTN4"/>
</dbReference>
<dbReference type="PANTHER" id="PTHR13034">
    <property type="entry name" value="DYNACTIN P62 SUBUNIT"/>
    <property type="match status" value="1"/>
</dbReference>
<evidence type="ECO:0000313" key="15">
    <source>
        <dbReference type="EMBL" id="KIW44517.1"/>
    </source>
</evidence>
<evidence type="ECO:0000256" key="7">
    <source>
        <dbReference type="ARBA" id="ARBA00022843"/>
    </source>
</evidence>
<evidence type="ECO:0000256" key="1">
    <source>
        <dbReference type="ARBA" id="ARBA00004300"/>
    </source>
</evidence>
<reference evidence="15 16" key="1">
    <citation type="submission" date="2015-01" db="EMBL/GenBank/DDBJ databases">
        <title>The Genome Sequence of Exophiala oligosperma CBS72588.</title>
        <authorList>
            <consortium name="The Broad Institute Genomics Platform"/>
            <person name="Cuomo C."/>
            <person name="de Hoog S."/>
            <person name="Gorbushina A."/>
            <person name="Stielow B."/>
            <person name="Teixiera M."/>
            <person name="Abouelleil A."/>
            <person name="Chapman S.B."/>
            <person name="Priest M."/>
            <person name="Young S.K."/>
            <person name="Wortman J."/>
            <person name="Nusbaum C."/>
            <person name="Birren B."/>
        </authorList>
    </citation>
    <scope>NUCLEOTIDE SEQUENCE [LARGE SCALE GENOMIC DNA]</scope>
    <source>
        <strain evidence="15 16">CBS 72588</strain>
    </source>
</reference>
<evidence type="ECO:0000256" key="5">
    <source>
        <dbReference type="ARBA" id="ARBA00022499"/>
    </source>
</evidence>
<evidence type="ECO:0000256" key="12">
    <source>
        <dbReference type="ARBA" id="ARBA00034864"/>
    </source>
</evidence>
<evidence type="ECO:0000256" key="3">
    <source>
        <dbReference type="ARBA" id="ARBA00004657"/>
    </source>
</evidence>
<evidence type="ECO:0000256" key="2">
    <source>
        <dbReference type="ARBA" id="ARBA00004529"/>
    </source>
</evidence>
<organism evidence="15 16">
    <name type="scientific">Exophiala oligosperma</name>
    <dbReference type="NCBI Taxonomy" id="215243"/>
    <lineage>
        <taxon>Eukaryota</taxon>
        <taxon>Fungi</taxon>
        <taxon>Dikarya</taxon>
        <taxon>Ascomycota</taxon>
        <taxon>Pezizomycotina</taxon>
        <taxon>Eurotiomycetes</taxon>
        <taxon>Chaetothyriomycetidae</taxon>
        <taxon>Chaetothyriales</taxon>
        <taxon>Herpotrichiellaceae</taxon>
        <taxon>Exophiala</taxon>
    </lineage>
</organism>
<protein>
    <recommendedName>
        <fullName evidence="12">Dynactin subunit 4</fullName>
    </recommendedName>
</protein>
<keyword evidence="10" id="KW-0206">Cytoskeleton</keyword>
<evidence type="ECO:0000256" key="11">
    <source>
        <dbReference type="ARBA" id="ARBA00034776"/>
    </source>
</evidence>
<feature type="compositionally biased region" description="Polar residues" evidence="14">
    <location>
        <begin position="197"/>
        <end position="210"/>
    </location>
</feature>
<sequence length="583" mass="64939">MANLFPYTFISCPCSDVSRRALTSKRLSREVDLDQQIQQDEETFDSRQPRSSFSLFPPENLLYCEECHDIKCPRCVTEEINAVYCPDCLFESPKVMVRGEGNRCPRNCYHCPICTSQMITTSVGDPKEGPFILNCNYCMWNTLDVGLKFDKPTGIRTQMDDLSNGAKPRSSSIKSPYSSGQDQPPRKSSLALPPFSPSDQTEPPESTNRTMPRAPLDSASRFNALKTFYKDQIAESSATDVDFPTSALDMAYSSPSSLQRIMNIYTNPSSSLKRSRQKLTIMREARTRDEGFKVVEPSSGPILDYEETTTSSQRAFQYPSFIGNPDALGVSDLKPMPTLMRTKRSKRCAACKHILTRPELKISSARYRIKLIALNYIPYVTVKPLPVSGGLPPPGPDGADLLLSAGKPVQFIMTLRNPLFEDVSVGLGSPSVTPGKHGHRVTILCPQFQIGKNSDAWDDALNSNSHNTTGGNNAANNNNRGMVNASGGEQIAGKLYDQGRNWVSVVLEIVPATIFRRQGEVLEEDEDVIEIPIRVRLEWTVTDEDAMIERRKKDKLLEEGEDADDGKRELSYWMVLGIGRVDC</sequence>
<feature type="compositionally biased region" description="Low complexity" evidence="14">
    <location>
        <begin position="170"/>
        <end position="179"/>
    </location>
</feature>
<dbReference type="GO" id="GO:0005869">
    <property type="term" value="C:dynactin complex"/>
    <property type="evidence" value="ECO:0007669"/>
    <property type="project" value="InterPro"/>
</dbReference>
<dbReference type="GeneID" id="27355053"/>
<gene>
    <name evidence="15" type="ORF">PV06_02979</name>
</gene>
<evidence type="ECO:0000256" key="14">
    <source>
        <dbReference type="SAM" id="MobiDB-lite"/>
    </source>
</evidence>
<feature type="region of interest" description="Disordered" evidence="14">
    <location>
        <begin position="158"/>
        <end position="217"/>
    </location>
</feature>
<comment type="subunit">
    <text evidence="13">Subunit of dynactin, a multiprotein complex part of a tripartite complex with dynein and a adapter, such as BICDL1, BICD2 or HOOK3. The dynactin complex is built around ACTR1A/ACTB filament and consists of an actin-related filament composed of a shoulder domain, a pointed end and a barbed end. Its length is defined by its flexible shoulder domain. The soulder is composed of 2 DCTN1 subunits, 4 DCTN2 and 2 DCTN3. The 4 DCNT2 (via N-terminus) bind the ACTR1A filament and act as molecular rulers to determine the length. The pointed end is important for binding dynein-dynactin cargo adapters. Consists of 4 subunits: ACTR10, DCNT4, DCTN5 and DCTN6. The barbed end is composed of a CAPZA1:CAPZB heterodimers, which binds ACTR1A/ACTB filament and dynactin and stabilizes dynactin. Interacts with ATP7B, but not ATP7A, in a copper-dependent manner. Interacts with ANK2; this interaction is required for localization at costameres. Interacts with N4BP2L1.</text>
</comment>
<keyword evidence="6" id="KW-0597">Phosphoprotein</keyword>
<keyword evidence="16" id="KW-1185">Reference proteome</keyword>
<keyword evidence="5" id="KW-1017">Isopeptide bond</keyword>
<evidence type="ECO:0000313" key="16">
    <source>
        <dbReference type="Proteomes" id="UP000053342"/>
    </source>
</evidence>
<dbReference type="RefSeq" id="XP_016264733.1">
    <property type="nucleotide sequence ID" value="XM_016403728.1"/>
</dbReference>
<dbReference type="OrthoDB" id="283815at2759"/>